<comment type="caution">
    <text evidence="1">The sequence shown here is derived from an EMBL/GenBank/DDBJ whole genome shotgun (WGS) entry which is preliminary data.</text>
</comment>
<organism evidence="1 2">
    <name type="scientific">Nitzschia inconspicua</name>
    <dbReference type="NCBI Taxonomy" id="303405"/>
    <lineage>
        <taxon>Eukaryota</taxon>
        <taxon>Sar</taxon>
        <taxon>Stramenopiles</taxon>
        <taxon>Ochrophyta</taxon>
        <taxon>Bacillariophyta</taxon>
        <taxon>Bacillariophyceae</taxon>
        <taxon>Bacillariophycidae</taxon>
        <taxon>Bacillariales</taxon>
        <taxon>Bacillariaceae</taxon>
        <taxon>Nitzschia</taxon>
    </lineage>
</organism>
<dbReference type="Proteomes" id="UP000693970">
    <property type="component" value="Unassembled WGS sequence"/>
</dbReference>
<dbReference type="PANTHER" id="PTHR34846">
    <property type="entry name" value="4-CARBOXYMUCONOLACTONE DECARBOXYLASE FAMILY PROTEIN (AFU_ORTHOLOGUE AFUA_6G11590)"/>
    <property type="match status" value="1"/>
</dbReference>
<dbReference type="OrthoDB" id="9998495at2759"/>
<dbReference type="EMBL" id="JAGRRH010000097">
    <property type="protein sequence ID" value="KAG7337021.1"/>
    <property type="molecule type" value="Genomic_DNA"/>
</dbReference>
<gene>
    <name evidence="1" type="ORF">IV203_022785</name>
</gene>
<dbReference type="AlphaFoldDB" id="A0A9K3K5U9"/>
<feature type="non-terminal residue" evidence="1">
    <location>
        <position position="187"/>
    </location>
</feature>
<evidence type="ECO:0000313" key="1">
    <source>
        <dbReference type="EMBL" id="KAG7337021.1"/>
    </source>
</evidence>
<proteinExistence type="predicted"/>
<accession>A0A9K3K5U9</accession>
<reference evidence="1" key="2">
    <citation type="submission" date="2021-04" db="EMBL/GenBank/DDBJ databases">
        <authorList>
            <person name="Podell S."/>
        </authorList>
    </citation>
    <scope>NUCLEOTIDE SEQUENCE</scope>
    <source>
        <strain evidence="1">Hildebrandi</strain>
    </source>
</reference>
<keyword evidence="2" id="KW-1185">Reference proteome</keyword>
<sequence length="187" mass="21700">MTDRQKQLRTAILQSRPRTGLNGPFGPWLAVPDIAEPASSLGKACRYDTSLSFRESEMIILLTGAKMKSHTEFEIHTHEAIQAGWSMDVISAIPRNDEFTIQAVETRLVPLLKNDRERSLYDSQPNYSTLVRYRMKRILPQKRQWTTRTVSWSRLPVSWDITPMFRTRSMYSHPTQLTSRWENVSTT</sequence>
<reference evidence="1" key="1">
    <citation type="journal article" date="2021" name="Sci. Rep.">
        <title>Diploid genomic architecture of Nitzschia inconspicua, an elite biomass production diatom.</title>
        <authorList>
            <person name="Oliver A."/>
            <person name="Podell S."/>
            <person name="Pinowska A."/>
            <person name="Traller J.C."/>
            <person name="Smith S.R."/>
            <person name="McClure R."/>
            <person name="Beliaev A."/>
            <person name="Bohutskyi P."/>
            <person name="Hill E.A."/>
            <person name="Rabines A."/>
            <person name="Zheng H."/>
            <person name="Allen L.Z."/>
            <person name="Kuo A."/>
            <person name="Grigoriev I.V."/>
            <person name="Allen A.E."/>
            <person name="Hazlebeck D."/>
            <person name="Allen E.E."/>
        </authorList>
    </citation>
    <scope>NUCLEOTIDE SEQUENCE</scope>
    <source>
        <strain evidence="1">Hildebrandi</strain>
    </source>
</reference>
<protein>
    <recommendedName>
        <fullName evidence="3">Carboxymuconolactone decarboxylase-like domain-containing protein</fullName>
    </recommendedName>
</protein>
<evidence type="ECO:0008006" key="3">
    <source>
        <dbReference type="Google" id="ProtNLM"/>
    </source>
</evidence>
<dbReference type="PANTHER" id="PTHR34846:SF5">
    <property type="entry name" value="CARBOXYMUCONOLACTONE DECARBOXYLASE-LIKE DOMAIN-CONTAINING PROTEIN"/>
    <property type="match status" value="1"/>
</dbReference>
<evidence type="ECO:0000313" key="2">
    <source>
        <dbReference type="Proteomes" id="UP000693970"/>
    </source>
</evidence>
<name>A0A9K3K5U9_9STRA</name>